<keyword evidence="1" id="KW-0472">Membrane</keyword>
<feature type="domain" description="Prepilin type IV endopeptidase peptidase" evidence="2">
    <location>
        <begin position="9"/>
        <end position="112"/>
    </location>
</feature>
<geneLocation type="plasmid" evidence="3 4">
    <name>unnamed3</name>
</geneLocation>
<feature type="transmembrane region" description="Helical" evidence="1">
    <location>
        <begin position="6"/>
        <end position="25"/>
    </location>
</feature>
<evidence type="ECO:0000259" key="2">
    <source>
        <dbReference type="Pfam" id="PF01478"/>
    </source>
</evidence>
<accession>A0A974PUW9</accession>
<dbReference type="InterPro" id="IPR000045">
    <property type="entry name" value="Prepilin_IV_endopep_pep"/>
</dbReference>
<dbReference type="Gene3D" id="1.20.120.1220">
    <property type="match status" value="1"/>
</dbReference>
<keyword evidence="1" id="KW-1133">Transmembrane helix</keyword>
<feature type="transmembrane region" description="Helical" evidence="1">
    <location>
        <begin position="98"/>
        <end position="128"/>
    </location>
</feature>
<dbReference type="AlphaFoldDB" id="A0A974PUW9"/>
<proteinExistence type="predicted"/>
<dbReference type="EMBL" id="CP063365">
    <property type="protein sequence ID" value="QRG10273.1"/>
    <property type="molecule type" value="Genomic_DNA"/>
</dbReference>
<dbReference type="Proteomes" id="UP000596427">
    <property type="component" value="Plasmid unnamed3"/>
</dbReference>
<evidence type="ECO:0000256" key="1">
    <source>
        <dbReference type="SAM" id="Phobius"/>
    </source>
</evidence>
<reference evidence="3 4" key="1">
    <citation type="submission" date="2020-10" db="EMBL/GenBank/DDBJ databases">
        <title>Degradation of 1,4-Dioxane by Xanthobacter sp. YN2, via a Novel Group-2 Soluble Di-Iron Monooxygenase.</title>
        <authorList>
            <person name="Ma F."/>
            <person name="Wang Y."/>
            <person name="Yang J."/>
            <person name="Guo H."/>
            <person name="Su D."/>
            <person name="Yu L."/>
        </authorList>
    </citation>
    <scope>NUCLEOTIDE SEQUENCE [LARGE SCALE GENOMIC DNA]</scope>
    <source>
        <strain evidence="3 4">YN2</strain>
        <plasmid evidence="3 4">unnamed3</plasmid>
    </source>
</reference>
<evidence type="ECO:0000313" key="4">
    <source>
        <dbReference type="Proteomes" id="UP000596427"/>
    </source>
</evidence>
<name>A0A974PUW9_9HYPH</name>
<feature type="transmembrane region" description="Helical" evidence="1">
    <location>
        <begin position="32"/>
        <end position="51"/>
    </location>
</feature>
<sequence length="170" mass="18156">MTIDLASRLLFSAFMLAVVVWDVVALRIPDRLVLLILATFVVVAALQGLSYEDLLSHVAAGVLLFSFFLAAAVVGPMGGGDVKLAGAIGLWAGLGQDFAYFGLLAGLFYYLLMAVAYAVRMLAFWTPMPLPSMPALPWVNDLLSGNKSFMKCVIPFGPPLAMSALVLAWA</sequence>
<dbReference type="GO" id="GO:0004190">
    <property type="term" value="F:aspartic-type endopeptidase activity"/>
    <property type="evidence" value="ECO:0007669"/>
    <property type="project" value="InterPro"/>
</dbReference>
<dbReference type="GO" id="GO:0016020">
    <property type="term" value="C:membrane"/>
    <property type="evidence" value="ECO:0007669"/>
    <property type="project" value="InterPro"/>
</dbReference>
<keyword evidence="4" id="KW-1185">Reference proteome</keyword>
<dbReference type="KEGG" id="xdi:EZH22_31025"/>
<dbReference type="RefSeq" id="WP_203197143.1">
    <property type="nucleotide sequence ID" value="NZ_CP063365.1"/>
</dbReference>
<gene>
    <name evidence="3" type="ORF">EZH22_31025</name>
</gene>
<keyword evidence="3" id="KW-0614">Plasmid</keyword>
<keyword evidence="1" id="KW-0812">Transmembrane</keyword>
<protein>
    <submittedName>
        <fullName evidence="3">Prepilin peptidase</fullName>
    </submittedName>
</protein>
<evidence type="ECO:0000313" key="3">
    <source>
        <dbReference type="EMBL" id="QRG10273.1"/>
    </source>
</evidence>
<feature type="transmembrane region" description="Helical" evidence="1">
    <location>
        <begin position="57"/>
        <end position="77"/>
    </location>
</feature>
<dbReference type="Pfam" id="PF01478">
    <property type="entry name" value="Peptidase_A24"/>
    <property type="match status" value="1"/>
</dbReference>
<organism evidence="3 4">
    <name type="scientific">Xanthobacter dioxanivorans</name>
    <dbReference type="NCBI Taxonomy" id="2528964"/>
    <lineage>
        <taxon>Bacteria</taxon>
        <taxon>Pseudomonadati</taxon>
        <taxon>Pseudomonadota</taxon>
        <taxon>Alphaproteobacteria</taxon>
        <taxon>Hyphomicrobiales</taxon>
        <taxon>Xanthobacteraceae</taxon>
        <taxon>Xanthobacter</taxon>
    </lineage>
</organism>